<evidence type="ECO:0008006" key="4">
    <source>
        <dbReference type="Google" id="ProtNLM"/>
    </source>
</evidence>
<dbReference type="Proteomes" id="UP001057498">
    <property type="component" value="Chromosome"/>
</dbReference>
<evidence type="ECO:0000313" key="2">
    <source>
        <dbReference type="EMBL" id="BDI03684.1"/>
    </source>
</evidence>
<keyword evidence="1" id="KW-1133">Transmembrane helix</keyword>
<feature type="transmembrane region" description="Helical" evidence="1">
    <location>
        <begin position="93"/>
        <end position="110"/>
    </location>
</feature>
<keyword evidence="1" id="KW-0472">Membrane</keyword>
<evidence type="ECO:0000313" key="3">
    <source>
        <dbReference type="Proteomes" id="UP001057498"/>
    </source>
</evidence>
<feature type="transmembrane region" description="Helical" evidence="1">
    <location>
        <begin position="12"/>
        <end position="31"/>
    </location>
</feature>
<accession>A0ABN6PF86</accession>
<proteinExistence type="predicted"/>
<keyword evidence="3" id="KW-1185">Reference proteome</keyword>
<evidence type="ECO:0000256" key="1">
    <source>
        <dbReference type="SAM" id="Phobius"/>
    </source>
</evidence>
<dbReference type="RefSeq" id="WP_251971947.1">
    <property type="nucleotide sequence ID" value="NZ_AP025730.1"/>
</dbReference>
<organism evidence="2 3">
    <name type="scientific">Sphaerotilus microaerophilus</name>
    <dbReference type="NCBI Taxonomy" id="2914710"/>
    <lineage>
        <taxon>Bacteria</taxon>
        <taxon>Pseudomonadati</taxon>
        <taxon>Pseudomonadota</taxon>
        <taxon>Betaproteobacteria</taxon>
        <taxon>Burkholderiales</taxon>
        <taxon>Sphaerotilaceae</taxon>
        <taxon>Sphaerotilus</taxon>
    </lineage>
</organism>
<dbReference type="PROSITE" id="PS51257">
    <property type="entry name" value="PROKAR_LIPOPROTEIN"/>
    <property type="match status" value="1"/>
</dbReference>
<sequence length="113" mass="12742">MKPHTALETVKALHTLIWGFFVACIVGAPLAAWQGQLGWAALLVGCVALEGLVLLVNRWSCPLTGVAARYTDRRDENFDIYLPRWLAKHNKRIFTPLYVLGTGYVLYVWLDRA</sequence>
<keyword evidence="1" id="KW-0812">Transmembrane</keyword>
<feature type="transmembrane region" description="Helical" evidence="1">
    <location>
        <begin position="37"/>
        <end position="56"/>
    </location>
</feature>
<name>A0ABN6PF86_9BURK</name>
<gene>
    <name evidence="2" type="ORF">CATMQ487_06540</name>
</gene>
<dbReference type="EMBL" id="AP025730">
    <property type="protein sequence ID" value="BDI03684.1"/>
    <property type="molecule type" value="Genomic_DNA"/>
</dbReference>
<protein>
    <recommendedName>
        <fullName evidence="4">DUF2784 domain-containing protein</fullName>
    </recommendedName>
</protein>
<reference evidence="2" key="1">
    <citation type="submission" date="2022-04" db="EMBL/GenBank/DDBJ databases">
        <title>Whole genome sequence of Sphaerotilus sp. FB-5.</title>
        <authorList>
            <person name="Takeda M."/>
            <person name="Narihara S."/>
            <person name="Akimoto M."/>
            <person name="Akimoto R."/>
            <person name="Nishiyashiki S."/>
            <person name="Murakami T."/>
        </authorList>
    </citation>
    <scope>NUCLEOTIDE SEQUENCE</scope>
    <source>
        <strain evidence="2">FB-5</strain>
    </source>
</reference>